<evidence type="ECO:0000313" key="1">
    <source>
        <dbReference type="EMBL" id="EFP75749.2"/>
    </source>
</evidence>
<dbReference type="RefSeq" id="XP_003320168.2">
    <property type="nucleotide sequence ID" value="XM_003320120.2"/>
</dbReference>
<protein>
    <submittedName>
        <fullName evidence="1">Uncharacterized protein</fullName>
    </submittedName>
</protein>
<reference key="1">
    <citation type="submission" date="2007-01" db="EMBL/GenBank/DDBJ databases">
        <title>The Genome Sequence of Puccinia graminis f. sp. tritici Strain CRL 75-36-700-3.</title>
        <authorList>
            <consortium name="The Broad Institute Genome Sequencing Platform"/>
            <person name="Birren B."/>
            <person name="Lander E."/>
            <person name="Galagan J."/>
            <person name="Nusbaum C."/>
            <person name="Devon K."/>
            <person name="Cuomo C."/>
            <person name="Jaffe D."/>
            <person name="Butler J."/>
            <person name="Alvarez P."/>
            <person name="Gnerre S."/>
            <person name="Grabherr M."/>
            <person name="Mauceli E."/>
            <person name="Brockman W."/>
            <person name="Young S."/>
            <person name="LaButti K."/>
            <person name="Sykes S."/>
            <person name="DeCaprio D."/>
            <person name="Crawford M."/>
            <person name="Koehrsen M."/>
            <person name="Engels R."/>
            <person name="Montgomery P."/>
            <person name="Pearson M."/>
            <person name="Howarth C."/>
            <person name="Larson L."/>
            <person name="White J."/>
            <person name="Zeng Q."/>
            <person name="Kodira C."/>
            <person name="Yandava C."/>
            <person name="Alvarado L."/>
            <person name="O'Leary S."/>
            <person name="Szabo L."/>
            <person name="Dean R."/>
            <person name="Schein J."/>
        </authorList>
    </citation>
    <scope>NUCLEOTIDE SEQUENCE</scope>
    <source>
        <strain>CRL 75-36-700-3</strain>
    </source>
</reference>
<proteinExistence type="predicted"/>
<gene>
    <name evidence="1" type="ORF">PGTG_01080</name>
</gene>
<keyword evidence="2" id="KW-1185">Reference proteome</keyword>
<organism evidence="1 2">
    <name type="scientific">Puccinia graminis f. sp. tritici (strain CRL 75-36-700-3 / race SCCL)</name>
    <name type="common">Black stem rust fungus</name>
    <dbReference type="NCBI Taxonomy" id="418459"/>
    <lineage>
        <taxon>Eukaryota</taxon>
        <taxon>Fungi</taxon>
        <taxon>Dikarya</taxon>
        <taxon>Basidiomycota</taxon>
        <taxon>Pucciniomycotina</taxon>
        <taxon>Pucciniomycetes</taxon>
        <taxon>Pucciniales</taxon>
        <taxon>Pucciniaceae</taxon>
        <taxon>Puccinia</taxon>
    </lineage>
</organism>
<name>E3JUM4_PUCGT</name>
<dbReference type="KEGG" id="pgr:PGTG_01080"/>
<accession>E3JUM4</accession>
<dbReference type="VEuPathDB" id="FungiDB:PGTG_01080"/>
<dbReference type="InParanoid" id="E3JUM4"/>
<dbReference type="HOGENOM" id="CLU_1907711_0_0_1"/>
<dbReference type="EMBL" id="DS178264">
    <property type="protein sequence ID" value="EFP75749.2"/>
    <property type="molecule type" value="Genomic_DNA"/>
</dbReference>
<sequence>MWALVASPSFGGSLRKGRFAPAWHQALRSRDLLLSAFTTATRVDGSSDSTGFPPAFQQCGQQAFYPRGFLHGHGLVHFQPTADYACESNGEHNKQSLILCTVCDPIRCLCGSEAIMGMISLLAAFRLAQSDVN</sequence>
<reference evidence="2" key="2">
    <citation type="journal article" date="2011" name="Proc. Natl. Acad. Sci. U.S.A.">
        <title>Obligate biotrophy features unraveled by the genomic analysis of rust fungi.</title>
        <authorList>
            <person name="Duplessis S."/>
            <person name="Cuomo C.A."/>
            <person name="Lin Y.-C."/>
            <person name="Aerts A."/>
            <person name="Tisserant E."/>
            <person name="Veneault-Fourrey C."/>
            <person name="Joly D.L."/>
            <person name="Hacquard S."/>
            <person name="Amselem J."/>
            <person name="Cantarel B.L."/>
            <person name="Chiu R."/>
            <person name="Coutinho P.M."/>
            <person name="Feau N."/>
            <person name="Field M."/>
            <person name="Frey P."/>
            <person name="Gelhaye E."/>
            <person name="Goldberg J."/>
            <person name="Grabherr M.G."/>
            <person name="Kodira C.D."/>
            <person name="Kohler A."/>
            <person name="Kuees U."/>
            <person name="Lindquist E.A."/>
            <person name="Lucas S.M."/>
            <person name="Mago R."/>
            <person name="Mauceli E."/>
            <person name="Morin E."/>
            <person name="Murat C."/>
            <person name="Pangilinan J.L."/>
            <person name="Park R."/>
            <person name="Pearson M."/>
            <person name="Quesneville H."/>
            <person name="Rouhier N."/>
            <person name="Sakthikumar S."/>
            <person name="Salamov A.A."/>
            <person name="Schmutz J."/>
            <person name="Selles B."/>
            <person name="Shapiro H."/>
            <person name="Tanguay P."/>
            <person name="Tuskan G.A."/>
            <person name="Henrissat B."/>
            <person name="Van de Peer Y."/>
            <person name="Rouze P."/>
            <person name="Ellis J.G."/>
            <person name="Dodds P.N."/>
            <person name="Schein J.E."/>
            <person name="Zhong S."/>
            <person name="Hamelin R.C."/>
            <person name="Grigoriev I.V."/>
            <person name="Szabo L.J."/>
            <person name="Martin F."/>
        </authorList>
    </citation>
    <scope>NUCLEOTIDE SEQUENCE [LARGE SCALE GENOMIC DNA]</scope>
    <source>
        <strain evidence="2">CRL 75-36-700-3 / race SCCL</strain>
    </source>
</reference>
<dbReference type="Proteomes" id="UP000008783">
    <property type="component" value="Unassembled WGS sequence"/>
</dbReference>
<dbReference type="AlphaFoldDB" id="E3JUM4"/>
<evidence type="ECO:0000313" key="2">
    <source>
        <dbReference type="Proteomes" id="UP000008783"/>
    </source>
</evidence>
<dbReference type="GeneID" id="10543741"/>